<dbReference type="EMBL" id="BPQB01000056">
    <property type="protein sequence ID" value="GJE96166.1"/>
    <property type="molecule type" value="Genomic_DNA"/>
</dbReference>
<protein>
    <submittedName>
        <fullName evidence="2">Uncharacterized protein</fullName>
    </submittedName>
</protein>
<reference evidence="2 3" key="1">
    <citation type="submission" date="2021-08" db="EMBL/GenBank/DDBJ databases">
        <title>Draft Genome Sequence of Phanerochaete sordida strain YK-624.</title>
        <authorList>
            <person name="Mori T."/>
            <person name="Dohra H."/>
            <person name="Suzuki T."/>
            <person name="Kawagishi H."/>
            <person name="Hirai H."/>
        </authorList>
    </citation>
    <scope>NUCLEOTIDE SEQUENCE [LARGE SCALE GENOMIC DNA]</scope>
    <source>
        <strain evidence="2 3">YK-624</strain>
    </source>
</reference>
<evidence type="ECO:0000313" key="3">
    <source>
        <dbReference type="Proteomes" id="UP000703269"/>
    </source>
</evidence>
<organism evidence="2 3">
    <name type="scientific">Phanerochaete sordida</name>
    <dbReference type="NCBI Taxonomy" id="48140"/>
    <lineage>
        <taxon>Eukaryota</taxon>
        <taxon>Fungi</taxon>
        <taxon>Dikarya</taxon>
        <taxon>Basidiomycota</taxon>
        <taxon>Agaricomycotina</taxon>
        <taxon>Agaricomycetes</taxon>
        <taxon>Polyporales</taxon>
        <taxon>Phanerochaetaceae</taxon>
        <taxon>Phanerochaete</taxon>
    </lineage>
</organism>
<accession>A0A9P3GJY9</accession>
<sequence>MSGAAHGSLVRTFGNYSWGPELSAFRRYSLPKDVRGQHPAFDPARHPVLIEIQWSGSYPGGITLGSTSTRRDRSTSLKPHKLTSYGINSFQAQSCRSLSLGTGPWSQATA</sequence>
<comment type="caution">
    <text evidence="2">The sequence shown here is derived from an EMBL/GenBank/DDBJ whole genome shotgun (WGS) entry which is preliminary data.</text>
</comment>
<evidence type="ECO:0000313" key="2">
    <source>
        <dbReference type="EMBL" id="GJE96166.1"/>
    </source>
</evidence>
<dbReference type="Proteomes" id="UP000703269">
    <property type="component" value="Unassembled WGS sequence"/>
</dbReference>
<evidence type="ECO:0000256" key="1">
    <source>
        <dbReference type="SAM" id="MobiDB-lite"/>
    </source>
</evidence>
<dbReference type="AlphaFoldDB" id="A0A9P3GJY9"/>
<keyword evidence="3" id="KW-1185">Reference proteome</keyword>
<proteinExistence type="predicted"/>
<feature type="region of interest" description="Disordered" evidence="1">
    <location>
        <begin position="57"/>
        <end position="80"/>
    </location>
</feature>
<name>A0A9P3GJY9_9APHY</name>
<gene>
    <name evidence="2" type="ORF">PsYK624_123590</name>
</gene>